<dbReference type="RefSeq" id="WP_331209267.1">
    <property type="nucleotide sequence ID" value="NZ_JAZGQL010000014.1"/>
</dbReference>
<dbReference type="Gene3D" id="3.90.180.10">
    <property type="entry name" value="Medium-chain alcohol dehydrogenases, catalytic domain"/>
    <property type="match status" value="1"/>
</dbReference>
<feature type="domain" description="Enoyl reductase (ER)" evidence="7">
    <location>
        <begin position="12"/>
        <end position="367"/>
    </location>
</feature>
<name>A0ABU7SGB5_9ACTN</name>
<proteinExistence type="inferred from homology"/>
<evidence type="ECO:0000256" key="2">
    <source>
        <dbReference type="ARBA" id="ARBA00022723"/>
    </source>
</evidence>
<dbReference type="InterPro" id="IPR036291">
    <property type="entry name" value="NAD(P)-bd_dom_sf"/>
</dbReference>
<evidence type="ECO:0000313" key="8">
    <source>
        <dbReference type="EMBL" id="MEE6308983.1"/>
    </source>
</evidence>
<evidence type="ECO:0000256" key="6">
    <source>
        <dbReference type="RuleBase" id="RU361277"/>
    </source>
</evidence>
<evidence type="ECO:0000259" key="7">
    <source>
        <dbReference type="SMART" id="SM00829"/>
    </source>
</evidence>
<dbReference type="InterPro" id="IPR013154">
    <property type="entry name" value="ADH-like_N"/>
</dbReference>
<keyword evidence="5" id="KW-0520">NAD</keyword>
<dbReference type="Gene3D" id="3.40.50.720">
    <property type="entry name" value="NAD(P)-binding Rossmann-like Domain"/>
    <property type="match status" value="1"/>
</dbReference>
<dbReference type="EMBL" id="JAZGQL010000014">
    <property type="protein sequence ID" value="MEE6308983.1"/>
    <property type="molecule type" value="Genomic_DNA"/>
</dbReference>
<dbReference type="SMART" id="SM00829">
    <property type="entry name" value="PKS_ER"/>
    <property type="match status" value="1"/>
</dbReference>
<dbReference type="InterPro" id="IPR013149">
    <property type="entry name" value="ADH-like_C"/>
</dbReference>
<dbReference type="Pfam" id="PF08240">
    <property type="entry name" value="ADH_N"/>
    <property type="match status" value="1"/>
</dbReference>
<dbReference type="InterPro" id="IPR020843">
    <property type="entry name" value="ER"/>
</dbReference>
<dbReference type="InterPro" id="IPR011032">
    <property type="entry name" value="GroES-like_sf"/>
</dbReference>
<protein>
    <submittedName>
        <fullName evidence="8">NAD(P)-dependent alcohol dehydrogenase</fullName>
    </submittedName>
</protein>
<dbReference type="Proteomes" id="UP001339911">
    <property type="component" value="Unassembled WGS sequence"/>
</dbReference>
<accession>A0ABU7SGB5</accession>
<comment type="caution">
    <text evidence="8">The sequence shown here is derived from an EMBL/GenBank/DDBJ whole genome shotgun (WGS) entry which is preliminary data.</text>
</comment>
<evidence type="ECO:0000256" key="1">
    <source>
        <dbReference type="ARBA" id="ARBA00008072"/>
    </source>
</evidence>
<reference evidence="8 9" key="1">
    <citation type="submission" date="2024-01" db="EMBL/GenBank/DDBJ databases">
        <title>Genome insights into Plantactinospora veratri sp. nov.</title>
        <authorList>
            <person name="Wang L."/>
        </authorList>
    </citation>
    <scope>NUCLEOTIDE SEQUENCE [LARGE SCALE GENOMIC DNA]</scope>
    <source>
        <strain evidence="8 9">NEAU-FHS4</strain>
    </source>
</reference>
<comment type="similarity">
    <text evidence="1 6">Belongs to the zinc-containing alcohol dehydrogenase family.</text>
</comment>
<sequence>MPLPTTAAVVRGAGKPFVIEQIVLNGPAEHEVLVRMVAAGMCHTDLIVQAGSAPFPLPGVLGHEGAGVVQAVGAAVTSVAPGDRVLLSFSSCGSCRSCHGGEPSLCHTWLPRNLLGGARPDGSAPLAGADGGELHGHFFGQSSFSALALADERSVVRVDPEAPLEVLAPLGCGVTTGVGTVFNVLRPRPGASIAVLGSGTVGLSAVMAAALSPAAQIIAVDRVPDRLRLARELGATDTVDTGSDDLAEALARLTGGHGVDRILDATGAPTVISAGLASLAVGGILAFVGVPPFGTTVPVDVNAMLPGRSAVGVTIGGAETQSLIPALVRLHRQGRLPVDRLVTGYDFGQIQRAADDVHAGRTIKPVLRFAEE</sequence>
<keyword evidence="2 6" id="KW-0479">Metal-binding</keyword>
<organism evidence="8 9">
    <name type="scientific">Plantactinospora veratri</name>
    <dbReference type="NCBI Taxonomy" id="1436122"/>
    <lineage>
        <taxon>Bacteria</taxon>
        <taxon>Bacillati</taxon>
        <taxon>Actinomycetota</taxon>
        <taxon>Actinomycetes</taxon>
        <taxon>Micromonosporales</taxon>
        <taxon>Micromonosporaceae</taxon>
        <taxon>Plantactinospora</taxon>
    </lineage>
</organism>
<gene>
    <name evidence="8" type="ORF">V1634_19290</name>
</gene>
<dbReference type="InterPro" id="IPR002328">
    <property type="entry name" value="ADH_Zn_CS"/>
</dbReference>
<dbReference type="SUPFAM" id="SSF50129">
    <property type="entry name" value="GroES-like"/>
    <property type="match status" value="1"/>
</dbReference>
<evidence type="ECO:0000256" key="5">
    <source>
        <dbReference type="ARBA" id="ARBA00023027"/>
    </source>
</evidence>
<evidence type="ECO:0000256" key="3">
    <source>
        <dbReference type="ARBA" id="ARBA00022833"/>
    </source>
</evidence>
<keyword evidence="3 6" id="KW-0862">Zinc</keyword>
<dbReference type="PANTHER" id="PTHR43880:SF12">
    <property type="entry name" value="ALCOHOL DEHYDROGENASE CLASS-3"/>
    <property type="match status" value="1"/>
</dbReference>
<evidence type="ECO:0000313" key="9">
    <source>
        <dbReference type="Proteomes" id="UP001339911"/>
    </source>
</evidence>
<evidence type="ECO:0000256" key="4">
    <source>
        <dbReference type="ARBA" id="ARBA00023002"/>
    </source>
</evidence>
<dbReference type="PROSITE" id="PS00059">
    <property type="entry name" value="ADH_ZINC"/>
    <property type="match status" value="1"/>
</dbReference>
<keyword evidence="4" id="KW-0560">Oxidoreductase</keyword>
<dbReference type="PANTHER" id="PTHR43880">
    <property type="entry name" value="ALCOHOL DEHYDROGENASE"/>
    <property type="match status" value="1"/>
</dbReference>
<dbReference type="CDD" id="cd08278">
    <property type="entry name" value="benzyl_alcohol_DH"/>
    <property type="match status" value="1"/>
</dbReference>
<keyword evidence="9" id="KW-1185">Reference proteome</keyword>
<comment type="cofactor">
    <cofactor evidence="6">
        <name>Zn(2+)</name>
        <dbReference type="ChEBI" id="CHEBI:29105"/>
    </cofactor>
</comment>
<dbReference type="SUPFAM" id="SSF51735">
    <property type="entry name" value="NAD(P)-binding Rossmann-fold domains"/>
    <property type="match status" value="1"/>
</dbReference>
<dbReference type="Pfam" id="PF00107">
    <property type="entry name" value="ADH_zinc_N"/>
    <property type="match status" value="1"/>
</dbReference>